<organism evidence="48 49">
    <name type="scientific">Carlito syrichta</name>
    <name type="common">Philippine tarsier</name>
    <name type="synonym">Tarsius syrichta</name>
    <dbReference type="NCBI Taxonomy" id="1868482"/>
    <lineage>
        <taxon>Eukaryota</taxon>
        <taxon>Metazoa</taxon>
        <taxon>Chordata</taxon>
        <taxon>Craniata</taxon>
        <taxon>Vertebrata</taxon>
        <taxon>Euteleostomi</taxon>
        <taxon>Mammalia</taxon>
        <taxon>Eutheria</taxon>
        <taxon>Euarchontoglires</taxon>
        <taxon>Primates</taxon>
        <taxon>Haplorrhini</taxon>
        <taxon>Tarsiiformes</taxon>
        <taxon>Tarsiidae</taxon>
        <taxon>Carlito</taxon>
    </lineage>
</organism>
<evidence type="ECO:0000256" key="19">
    <source>
        <dbReference type="ARBA" id="ARBA00023422"/>
    </source>
</evidence>
<keyword evidence="48" id="KW-1185">Reference proteome</keyword>
<comment type="catalytic activity">
    <reaction evidence="33">
        <text>1,2-dihexadecanoyl-sn-glycero-3-phosphocholine + H2O = 1-hexadecanoyl-sn-glycero-3-phosphocholine + hexadecanoate + H(+)</text>
        <dbReference type="Rhea" id="RHEA:41223"/>
        <dbReference type="ChEBI" id="CHEBI:7896"/>
        <dbReference type="ChEBI" id="CHEBI:15377"/>
        <dbReference type="ChEBI" id="CHEBI:15378"/>
        <dbReference type="ChEBI" id="CHEBI:72998"/>
        <dbReference type="ChEBI" id="CHEBI:72999"/>
    </reaction>
    <physiologicalReaction direction="left-to-right" evidence="33">
        <dbReference type="Rhea" id="RHEA:41224"/>
    </physiologicalReaction>
</comment>
<evidence type="ECO:0000256" key="2">
    <source>
        <dbReference type="ARBA" id="ARBA00009979"/>
    </source>
</evidence>
<dbReference type="CDD" id="cd01824">
    <property type="entry name" value="Phospholipase_B_like"/>
    <property type="match status" value="1"/>
</dbReference>
<dbReference type="Gene3D" id="3.40.50.1110">
    <property type="entry name" value="SGNH hydrolase"/>
    <property type="match status" value="1"/>
</dbReference>
<comment type="catalytic activity">
    <reaction evidence="19">
        <text>a 1,2-diacyl-sn-glycero-3-phosphocholine + H2O = a 1-acyl-sn-glycero-3-phosphocholine + a fatty acid + H(+)</text>
        <dbReference type="Rhea" id="RHEA:15801"/>
        <dbReference type="ChEBI" id="CHEBI:15377"/>
        <dbReference type="ChEBI" id="CHEBI:15378"/>
        <dbReference type="ChEBI" id="CHEBI:28868"/>
        <dbReference type="ChEBI" id="CHEBI:57643"/>
        <dbReference type="ChEBI" id="CHEBI:58168"/>
        <dbReference type="EC" id="3.1.1.4"/>
    </reaction>
    <physiologicalReaction direction="left-to-right" evidence="19">
        <dbReference type="Rhea" id="RHEA:15802"/>
    </physiologicalReaction>
</comment>
<dbReference type="GO" id="GO:0004806">
    <property type="term" value="F:triacylglycerol lipase activity"/>
    <property type="evidence" value="ECO:0007669"/>
    <property type="project" value="UniProtKB-EC"/>
</dbReference>
<dbReference type="RefSeq" id="XP_021564433.1">
    <property type="nucleotide sequence ID" value="XM_021708758.1"/>
</dbReference>
<dbReference type="InterPro" id="IPR001087">
    <property type="entry name" value="GDSL"/>
</dbReference>
<comment type="catalytic activity">
    <reaction evidence="36">
        <text>1,2,3-tri-(9Z-octadecenoyl)-glycerol + H2O = di-(9Z)-octadecenoylglycerol + (9Z)-octadecenoate + H(+)</text>
        <dbReference type="Rhea" id="RHEA:38575"/>
        <dbReference type="ChEBI" id="CHEBI:15377"/>
        <dbReference type="ChEBI" id="CHEBI:15378"/>
        <dbReference type="ChEBI" id="CHEBI:30823"/>
        <dbReference type="ChEBI" id="CHEBI:53753"/>
        <dbReference type="ChEBI" id="CHEBI:75945"/>
    </reaction>
    <physiologicalReaction direction="left-to-right" evidence="36">
        <dbReference type="Rhea" id="RHEA:38576"/>
    </physiologicalReaction>
</comment>
<keyword evidence="9" id="KW-0732">Signal</keyword>
<evidence type="ECO:0000256" key="32">
    <source>
        <dbReference type="ARBA" id="ARBA00048058"/>
    </source>
</evidence>
<evidence type="ECO:0000256" key="20">
    <source>
        <dbReference type="ARBA" id="ARBA00029723"/>
    </source>
</evidence>
<keyword evidence="8 47" id="KW-0812">Transmembrane</keyword>
<evidence type="ECO:0000256" key="22">
    <source>
        <dbReference type="ARBA" id="ARBA00031485"/>
    </source>
</evidence>
<comment type="catalytic activity">
    <reaction evidence="17">
        <text>a triacylglycerol + H2O = a diacylglycerol + a fatty acid + H(+)</text>
        <dbReference type="Rhea" id="RHEA:12044"/>
        <dbReference type="ChEBI" id="CHEBI:15377"/>
        <dbReference type="ChEBI" id="CHEBI:15378"/>
        <dbReference type="ChEBI" id="CHEBI:17855"/>
        <dbReference type="ChEBI" id="CHEBI:18035"/>
        <dbReference type="ChEBI" id="CHEBI:28868"/>
        <dbReference type="EC" id="3.1.1.3"/>
    </reaction>
    <physiologicalReaction direction="left-to-right" evidence="17">
        <dbReference type="Rhea" id="RHEA:12045"/>
    </physiologicalReaction>
</comment>
<evidence type="ECO:0000256" key="34">
    <source>
        <dbReference type="ARBA" id="ARBA00048362"/>
    </source>
</evidence>
<comment type="catalytic activity">
    <reaction evidence="40">
        <text>1-hexadecanoyl-2-(9Z-octadecenoyl)-sn-glycero-3-phosphocholine + H2O = 1-hexadecanoyl-sn-glycero-3-phosphocholine + (9Z)-octadecenoate + H(+)</text>
        <dbReference type="Rhea" id="RHEA:38779"/>
        <dbReference type="ChEBI" id="CHEBI:15377"/>
        <dbReference type="ChEBI" id="CHEBI:15378"/>
        <dbReference type="ChEBI" id="CHEBI:30823"/>
        <dbReference type="ChEBI" id="CHEBI:72998"/>
        <dbReference type="ChEBI" id="CHEBI:73001"/>
    </reaction>
    <physiologicalReaction direction="left-to-right" evidence="40">
        <dbReference type="Rhea" id="RHEA:38780"/>
    </physiologicalReaction>
</comment>
<dbReference type="EC" id="3.1.1.5" evidence="3"/>
<evidence type="ECO:0000256" key="45">
    <source>
        <dbReference type="ARBA" id="ARBA00049372"/>
    </source>
</evidence>
<evidence type="ECO:0000256" key="38">
    <source>
        <dbReference type="ARBA" id="ARBA00048613"/>
    </source>
</evidence>
<evidence type="ECO:0000313" key="48">
    <source>
        <dbReference type="Proteomes" id="UP000189704"/>
    </source>
</evidence>
<feature type="transmembrane region" description="Helical" evidence="47">
    <location>
        <begin position="373"/>
        <end position="396"/>
    </location>
</feature>
<dbReference type="PANTHER" id="PTHR21325">
    <property type="entry name" value="PHOSPHOLIPASE B, PLB1"/>
    <property type="match status" value="1"/>
</dbReference>
<evidence type="ECO:0000256" key="33">
    <source>
        <dbReference type="ARBA" id="ARBA00048227"/>
    </source>
</evidence>
<dbReference type="InterPro" id="IPR035547">
    <property type="entry name" value="Phospholipase_B"/>
</dbReference>
<comment type="subcellular location">
    <subcellularLocation>
        <location evidence="1">Apical cell membrane</location>
        <topology evidence="1">Single-pass type I membrane protein</topology>
    </subcellularLocation>
</comment>
<evidence type="ECO:0000256" key="7">
    <source>
        <dbReference type="ARBA" id="ARBA00022475"/>
    </source>
</evidence>
<evidence type="ECO:0000256" key="47">
    <source>
        <dbReference type="SAM" id="Phobius"/>
    </source>
</evidence>
<evidence type="ECO:0000256" key="3">
    <source>
        <dbReference type="ARBA" id="ARBA00013274"/>
    </source>
</evidence>
<evidence type="ECO:0000313" key="49">
    <source>
        <dbReference type="RefSeq" id="XP_021564433.1"/>
    </source>
</evidence>
<comment type="catalytic activity">
    <reaction evidence="29">
        <text>2,3-di-(9Z)-octadecenoyl-sn-glycerol + H2O = 3-(9Z-octadecenoyl)-sn-glycerol + (9Z)-octadecenoate + H(+)</text>
        <dbReference type="Rhea" id="RHEA:42604"/>
        <dbReference type="ChEBI" id="CHEBI:15377"/>
        <dbReference type="ChEBI" id="CHEBI:15378"/>
        <dbReference type="ChEBI" id="CHEBI:30823"/>
        <dbReference type="ChEBI" id="CHEBI:75824"/>
        <dbReference type="ChEBI" id="CHEBI:75938"/>
    </reaction>
    <physiologicalReaction direction="left-to-right" evidence="29">
        <dbReference type="Rhea" id="RHEA:42605"/>
    </physiologicalReaction>
</comment>
<comment type="catalytic activity">
    <reaction evidence="28">
        <text>1-hexadecanoyl-2-(9Z)-octadecenoyl-3-octadecanoyl-sn-glycerol + H2O = 1-hexadecanoyl-2-(9Z-octadecenoyl)-sn-glycerol + octadecanoate + H(+)</text>
        <dbReference type="Rhea" id="RHEA:41111"/>
        <dbReference type="ChEBI" id="CHEBI:15377"/>
        <dbReference type="ChEBI" id="CHEBI:15378"/>
        <dbReference type="ChEBI" id="CHEBI:25629"/>
        <dbReference type="ChEBI" id="CHEBI:75466"/>
        <dbReference type="ChEBI" id="CHEBI:77623"/>
    </reaction>
    <physiologicalReaction direction="left-to-right" evidence="28">
        <dbReference type="Rhea" id="RHEA:41112"/>
    </physiologicalReaction>
</comment>
<comment type="catalytic activity">
    <reaction evidence="43">
        <text>1-hexadecanoyl-2-(9Z)-octadecenoyl-3-octadecanoyl-sn-glycerol + H2O = 1-hexadecanoyl-3-octadecanoyl-sn-glycerol + (9Z)-octadecenoate + H(+)</text>
        <dbReference type="Rhea" id="RHEA:41103"/>
        <dbReference type="ChEBI" id="CHEBI:15377"/>
        <dbReference type="ChEBI" id="CHEBI:15378"/>
        <dbReference type="ChEBI" id="CHEBI:30823"/>
        <dbReference type="ChEBI" id="CHEBI:77623"/>
        <dbReference type="ChEBI" id="CHEBI:77624"/>
    </reaction>
    <physiologicalReaction direction="left-to-right" evidence="43">
        <dbReference type="Rhea" id="RHEA:41104"/>
    </physiologicalReaction>
</comment>
<evidence type="ECO:0000256" key="8">
    <source>
        <dbReference type="ARBA" id="ARBA00022692"/>
    </source>
</evidence>
<evidence type="ECO:0000256" key="13">
    <source>
        <dbReference type="ARBA" id="ARBA00023098"/>
    </source>
</evidence>
<dbReference type="GO" id="GO:0006644">
    <property type="term" value="P:phospholipid metabolic process"/>
    <property type="evidence" value="ECO:0007669"/>
    <property type="project" value="TreeGrafter"/>
</dbReference>
<evidence type="ECO:0000256" key="27">
    <source>
        <dbReference type="ARBA" id="ARBA00047438"/>
    </source>
</evidence>
<comment type="catalytic activity">
    <reaction evidence="32">
        <text>1,2-di-(9Z-octadecenoyl)-sn-glycero-3-phosphocholine + H2O = 1-(9Z-octadecenoyl)-sn-glycero-3-phosphocholine + (9Z)-octadecenoate + H(+)</text>
        <dbReference type="Rhea" id="RHEA:40923"/>
        <dbReference type="ChEBI" id="CHEBI:15377"/>
        <dbReference type="ChEBI" id="CHEBI:15378"/>
        <dbReference type="ChEBI" id="CHEBI:28610"/>
        <dbReference type="ChEBI" id="CHEBI:30823"/>
        <dbReference type="ChEBI" id="CHEBI:74669"/>
    </reaction>
    <physiologicalReaction direction="left-to-right" evidence="32">
        <dbReference type="Rhea" id="RHEA:40924"/>
    </physiologicalReaction>
</comment>
<evidence type="ECO:0000256" key="23">
    <source>
        <dbReference type="ARBA" id="ARBA00033022"/>
    </source>
</evidence>
<comment type="catalytic activity">
    <reaction evidence="31">
        <text>a 1-O-alkyl-2-acyl-sn-glycero-3-phosphocholine + H2O = a 1-O-alkyl-sn-glycero-3-phosphocholine + a fatty acid + H(+)</text>
        <dbReference type="Rhea" id="RHEA:36231"/>
        <dbReference type="ChEBI" id="CHEBI:15377"/>
        <dbReference type="ChEBI" id="CHEBI:15378"/>
        <dbReference type="ChEBI" id="CHEBI:28868"/>
        <dbReference type="ChEBI" id="CHEBI:30909"/>
        <dbReference type="ChEBI" id="CHEBI:36702"/>
        <dbReference type="EC" id="3.1.1.4"/>
    </reaction>
    <physiologicalReaction direction="left-to-right" evidence="31">
        <dbReference type="Rhea" id="RHEA:36232"/>
    </physiologicalReaction>
</comment>
<comment type="catalytic activity">
    <reaction evidence="18">
        <text>1-hexadecanoyl-2-(9Z,12Z-octadecadienoyl)-sn-glycero-3-phosphocholine + H2O = (9Z,12Z)-octadecadienoate + 1-hexadecanoyl-sn-glycero-3-phosphocholine + H(+)</text>
        <dbReference type="Rhea" id="RHEA:40811"/>
        <dbReference type="ChEBI" id="CHEBI:15377"/>
        <dbReference type="ChEBI" id="CHEBI:15378"/>
        <dbReference type="ChEBI" id="CHEBI:30245"/>
        <dbReference type="ChEBI" id="CHEBI:72998"/>
        <dbReference type="ChEBI" id="CHEBI:73002"/>
    </reaction>
    <physiologicalReaction direction="left-to-right" evidence="18">
        <dbReference type="Rhea" id="RHEA:40812"/>
    </physiologicalReaction>
</comment>
<dbReference type="GO" id="GO:0004622">
    <property type="term" value="F:phosphatidylcholine lysophospholipase activity"/>
    <property type="evidence" value="ECO:0007669"/>
    <property type="project" value="UniProtKB-EC"/>
</dbReference>
<keyword evidence="10" id="KW-0677">Repeat</keyword>
<dbReference type="GeneID" id="103251818"/>
<comment type="catalytic activity">
    <reaction evidence="38">
        <text>1-hexadecanoyl-2-(9Z-octadecenoyl)-sn-glycero-3-phosphoethanolamine + H2O = 1-hexadecanoyl-sn-glycero-3-phosphoethanolamine + (9Z)-octadecenoate + H(+)</text>
        <dbReference type="Rhea" id="RHEA:40911"/>
        <dbReference type="ChEBI" id="CHEBI:15377"/>
        <dbReference type="ChEBI" id="CHEBI:15378"/>
        <dbReference type="ChEBI" id="CHEBI:30823"/>
        <dbReference type="ChEBI" id="CHEBI:73004"/>
        <dbReference type="ChEBI" id="CHEBI:73007"/>
    </reaction>
    <physiologicalReaction direction="left-to-right" evidence="38">
        <dbReference type="Rhea" id="RHEA:40912"/>
    </physiologicalReaction>
</comment>
<comment type="function">
    <text evidence="24">Calcium-independent membrane-associated phospholipase that catalyzes complete diacylation of phospholipids by hydrolyzing both sn-1 and sn-2 fatty acyl chains attached to the glycerol backbone (phospholipase B activity). Has dual phospholipase and lysophospholipase activities toward diacylphospholipids. Preferentially cleaves sn-2 ester bonds over sn-1 bonds. Acts as a lipase toward glycerolipid substrates. Hydrolyzes fatty acyl chains of diacylglycerols with preference for the sn-2 position and of triacylglycerols with not positional selectivity. May also hydrolyze long chain retinyl esters such as retinyl palmitate. May contribute to digestion of dietary phospholipids, glycerolipids and retinoids, facilitating lipid absorption at the brush border.</text>
</comment>
<keyword evidence="11" id="KW-0378">Hydrolase</keyword>
<protein>
    <recommendedName>
        <fullName evidence="6">Phospholipase B1, membrane-associated</fullName>
        <ecNumber evidence="5">3.1.1.3</ecNumber>
        <ecNumber evidence="4">3.1.1.4</ecNumber>
        <ecNumber evidence="3">3.1.1.5</ecNumber>
    </recommendedName>
    <alternativeName>
        <fullName evidence="20">Lysophospholipase</fullName>
    </alternativeName>
    <alternativeName>
        <fullName evidence="21">Phospholipase A2</fullName>
    </alternativeName>
    <alternativeName>
        <fullName evidence="23">Phospholipase B/lipase</fullName>
    </alternativeName>
    <alternativeName>
        <fullName evidence="22">Triacylglycerol lipase</fullName>
    </alternativeName>
</protein>
<evidence type="ECO:0000256" key="12">
    <source>
        <dbReference type="ARBA" id="ARBA00022989"/>
    </source>
</evidence>
<comment type="catalytic activity">
    <reaction evidence="45">
        <text>1,3-di-(9Z-octadecenoyl)-glycerol + H2O = 1-(9Z-octadecenoyl)-glycerol + (9Z)-octadecenoate + H(+)</text>
        <dbReference type="Rhea" id="RHEA:39939"/>
        <dbReference type="ChEBI" id="CHEBI:15377"/>
        <dbReference type="ChEBI" id="CHEBI:15378"/>
        <dbReference type="ChEBI" id="CHEBI:30823"/>
        <dbReference type="ChEBI" id="CHEBI:75342"/>
        <dbReference type="ChEBI" id="CHEBI:75735"/>
    </reaction>
    <physiologicalReaction direction="left-to-right" evidence="45">
        <dbReference type="Rhea" id="RHEA:39940"/>
    </physiologicalReaction>
</comment>
<evidence type="ECO:0000256" key="41">
    <source>
        <dbReference type="ARBA" id="ARBA00048869"/>
    </source>
</evidence>
<keyword evidence="14 47" id="KW-0472">Membrane</keyword>
<comment type="catalytic activity">
    <reaction evidence="46">
        <text>2-(9Z-octadecenoyl)-glycerol + H2O = glycerol + (9Z)-octadecenoate + H(+)</text>
        <dbReference type="Rhea" id="RHEA:38491"/>
        <dbReference type="ChEBI" id="CHEBI:15377"/>
        <dbReference type="ChEBI" id="CHEBI:15378"/>
        <dbReference type="ChEBI" id="CHEBI:17754"/>
        <dbReference type="ChEBI" id="CHEBI:30823"/>
        <dbReference type="ChEBI" id="CHEBI:73990"/>
    </reaction>
    <physiologicalReaction direction="left-to-right" evidence="46">
        <dbReference type="Rhea" id="RHEA:38492"/>
    </physiologicalReaction>
</comment>
<comment type="catalytic activity">
    <reaction evidence="34">
        <text>1-hexadecanoyl-2-(9Z,12Z-octadecadienoyl)-sn-glycero-3-phosphocholine + H2O = 2-(9Z,12Z-octadecadienoyl)-sn-glycero-3-phosphocholine + hexadecanoate + H(+)</text>
        <dbReference type="Rhea" id="RHEA:40971"/>
        <dbReference type="ChEBI" id="CHEBI:7896"/>
        <dbReference type="ChEBI" id="CHEBI:15377"/>
        <dbReference type="ChEBI" id="CHEBI:15378"/>
        <dbReference type="ChEBI" id="CHEBI:73002"/>
        <dbReference type="ChEBI" id="CHEBI:76084"/>
    </reaction>
    <physiologicalReaction direction="left-to-right" evidence="34">
        <dbReference type="Rhea" id="RHEA:40972"/>
    </physiologicalReaction>
</comment>
<evidence type="ECO:0000256" key="24">
    <source>
        <dbReference type="ARBA" id="ARBA00045916"/>
    </source>
</evidence>
<sequence>DEPFLRTARNSNYTYPTTPAIENWGSDFLCMEWNPSSSSPTSVHKLRPADIKVVAAMGDSLTTAMGARPHNSSKPPTSWRGLSWSIGGDGVLETHTTLPNILKKFNPDLLGFSTGTGEGTAGLNVAVEGARAQDMPAQALELVDRLRNSPDIDLEKDWKLVTLFVGSTDLCRYCEERPEAPLAEEFVQHIQQALDTLYKQLPKTFVNVVEVMELASLPQGQGRKCAVPAAQNSCACLRHAQDPLQMQELKQMTWSLQSGVSRLSYWPWYMQREDFAVVVQPFFQNTFVPLTEGGDADPTFFSEDCFHFSARGHAEMAIALWNNMLEPVGHKTTSNNFTHSRAKLKCPSPESPHFYTLQNSQLLPDQATAAPDALSWAVPVAAGGGLLVGVVGAVVWRSRRGRPREDPPMSLHSAAF</sequence>
<keyword evidence="16" id="KW-1208">Phospholipid metabolism</keyword>
<keyword evidence="12 47" id="KW-1133">Transmembrane helix</keyword>
<comment type="catalytic activity">
    <reaction evidence="42">
        <text>1-O-hexadecyl-2-(9Z)-octadecenoyl-sn-glycero-3-phosphocholine + H2O = 1-O-hexadecyl-sn-glycero-3-phosphocholine + (9Z)-octadecenoate + H(+)</text>
        <dbReference type="Rhea" id="RHEA:40915"/>
        <dbReference type="ChEBI" id="CHEBI:15377"/>
        <dbReference type="ChEBI" id="CHEBI:15378"/>
        <dbReference type="ChEBI" id="CHEBI:30823"/>
        <dbReference type="ChEBI" id="CHEBI:34112"/>
        <dbReference type="ChEBI" id="CHEBI:64496"/>
    </reaction>
    <physiologicalReaction direction="left-to-right" evidence="42">
        <dbReference type="Rhea" id="RHEA:40916"/>
    </physiologicalReaction>
</comment>
<accession>A0A3Q0DRH5</accession>
<dbReference type="GO" id="GO:0004623">
    <property type="term" value="F:phospholipase A2 activity"/>
    <property type="evidence" value="ECO:0007669"/>
    <property type="project" value="UniProtKB-EC"/>
</dbReference>
<evidence type="ECO:0000256" key="40">
    <source>
        <dbReference type="ARBA" id="ARBA00048699"/>
    </source>
</evidence>
<dbReference type="PANTHER" id="PTHR21325:SF31">
    <property type="entry name" value="GH22081P-RELATED"/>
    <property type="match status" value="1"/>
</dbReference>
<evidence type="ECO:0000256" key="44">
    <source>
        <dbReference type="ARBA" id="ARBA00049363"/>
    </source>
</evidence>
<evidence type="ECO:0000256" key="11">
    <source>
        <dbReference type="ARBA" id="ARBA00022801"/>
    </source>
</evidence>
<evidence type="ECO:0000256" key="46">
    <source>
        <dbReference type="ARBA" id="ARBA00049461"/>
    </source>
</evidence>
<evidence type="ECO:0000256" key="30">
    <source>
        <dbReference type="ARBA" id="ARBA00048015"/>
    </source>
</evidence>
<evidence type="ECO:0000256" key="18">
    <source>
        <dbReference type="ARBA" id="ARBA00023408"/>
    </source>
</evidence>
<evidence type="ECO:0000256" key="35">
    <source>
        <dbReference type="ARBA" id="ARBA00048374"/>
    </source>
</evidence>
<evidence type="ECO:0000256" key="6">
    <source>
        <dbReference type="ARBA" id="ARBA00015133"/>
    </source>
</evidence>
<comment type="catalytic activity">
    <reaction evidence="41">
        <text>1,3-dihexadecanoyl-2-(9Z-octadecenoyl)glycerol + H2O = 1,3-dihexadecanoylglycerol + (9Z)-octadecenoate + H(+)</text>
        <dbReference type="Rhea" id="RHEA:40983"/>
        <dbReference type="ChEBI" id="CHEBI:15377"/>
        <dbReference type="ChEBI" id="CHEBI:15378"/>
        <dbReference type="ChEBI" id="CHEBI:30823"/>
        <dbReference type="ChEBI" id="CHEBI:75688"/>
        <dbReference type="ChEBI" id="CHEBI:77619"/>
    </reaction>
    <physiologicalReaction direction="left-to-right" evidence="41">
        <dbReference type="Rhea" id="RHEA:40984"/>
    </physiologicalReaction>
</comment>
<dbReference type="GO" id="GO:0031526">
    <property type="term" value="C:brush border membrane"/>
    <property type="evidence" value="ECO:0007669"/>
    <property type="project" value="TreeGrafter"/>
</dbReference>
<dbReference type="Pfam" id="PF00657">
    <property type="entry name" value="Lipase_GDSL"/>
    <property type="match status" value="1"/>
</dbReference>
<dbReference type="FunFam" id="3.40.50.1110:FF:000005">
    <property type="entry name" value="Phospholipase B1"/>
    <property type="match status" value="1"/>
</dbReference>
<gene>
    <name evidence="49" type="primary">LOC103251818</name>
</gene>
<reference evidence="49" key="1">
    <citation type="submission" date="2025-08" db="UniProtKB">
        <authorList>
            <consortium name="RefSeq"/>
        </authorList>
    </citation>
    <scope>IDENTIFICATION</scope>
</reference>
<evidence type="ECO:0000256" key="10">
    <source>
        <dbReference type="ARBA" id="ARBA00022737"/>
    </source>
</evidence>
<evidence type="ECO:0000256" key="21">
    <source>
        <dbReference type="ARBA" id="ARBA00031182"/>
    </source>
</evidence>
<keyword evidence="7" id="KW-1003">Cell membrane</keyword>
<comment type="catalytic activity">
    <reaction evidence="37">
        <text>a 1-acyl-sn-glycero-3-phosphocholine + H2O = sn-glycerol 3-phosphocholine + a fatty acid + H(+)</text>
        <dbReference type="Rhea" id="RHEA:15177"/>
        <dbReference type="ChEBI" id="CHEBI:15377"/>
        <dbReference type="ChEBI" id="CHEBI:15378"/>
        <dbReference type="ChEBI" id="CHEBI:16870"/>
        <dbReference type="ChEBI" id="CHEBI:28868"/>
        <dbReference type="ChEBI" id="CHEBI:58168"/>
        <dbReference type="EC" id="3.1.1.5"/>
    </reaction>
    <physiologicalReaction direction="left-to-right" evidence="37">
        <dbReference type="Rhea" id="RHEA:15178"/>
    </physiologicalReaction>
</comment>
<dbReference type="EC" id="3.1.1.3" evidence="5"/>
<evidence type="ECO:0000256" key="14">
    <source>
        <dbReference type="ARBA" id="ARBA00023136"/>
    </source>
</evidence>
<dbReference type="InterPro" id="IPR036514">
    <property type="entry name" value="SGNH_hydro_sf"/>
</dbReference>
<evidence type="ECO:0000256" key="1">
    <source>
        <dbReference type="ARBA" id="ARBA00004247"/>
    </source>
</evidence>
<evidence type="ECO:0000256" key="16">
    <source>
        <dbReference type="ARBA" id="ARBA00023264"/>
    </source>
</evidence>
<keyword evidence="13" id="KW-0443">Lipid metabolism</keyword>
<dbReference type="Proteomes" id="UP000189704">
    <property type="component" value="Unplaced"/>
</dbReference>
<evidence type="ECO:0000256" key="5">
    <source>
        <dbReference type="ARBA" id="ARBA00013279"/>
    </source>
</evidence>
<comment type="catalytic activity">
    <reaction evidence="27">
        <text>1-(9Z-octadecenoyl)-glycerol + H2O = glycerol + (9Z)-octadecenoate + H(+)</text>
        <dbReference type="Rhea" id="RHEA:38487"/>
        <dbReference type="ChEBI" id="CHEBI:15377"/>
        <dbReference type="ChEBI" id="CHEBI:15378"/>
        <dbReference type="ChEBI" id="CHEBI:17754"/>
        <dbReference type="ChEBI" id="CHEBI:30823"/>
        <dbReference type="ChEBI" id="CHEBI:75342"/>
    </reaction>
    <physiologicalReaction direction="left-to-right" evidence="27">
        <dbReference type="Rhea" id="RHEA:38488"/>
    </physiologicalReaction>
</comment>
<comment type="catalytic activity">
    <reaction evidence="35">
        <text>1-octadecanoyl-2-(9Z,12Z)-octadecadienoyl-sn-glycerol + H2O = 1-octadecanoyl-sn-glycerol + (9Z,12Z)-octadecadienoate + H(+)</text>
        <dbReference type="Rhea" id="RHEA:40927"/>
        <dbReference type="ChEBI" id="CHEBI:15377"/>
        <dbReference type="ChEBI" id="CHEBI:15378"/>
        <dbReference type="ChEBI" id="CHEBI:30245"/>
        <dbReference type="ChEBI" id="CHEBI:75550"/>
        <dbReference type="ChEBI" id="CHEBI:77097"/>
    </reaction>
    <physiologicalReaction direction="left-to-right" evidence="35">
        <dbReference type="Rhea" id="RHEA:40928"/>
    </physiologicalReaction>
</comment>
<dbReference type="EC" id="3.1.1.4" evidence="4"/>
<name>A0A3Q0DRH5_CARSF</name>
<evidence type="ECO:0000256" key="39">
    <source>
        <dbReference type="ARBA" id="ARBA00048656"/>
    </source>
</evidence>
<evidence type="ECO:0000256" key="4">
    <source>
        <dbReference type="ARBA" id="ARBA00013278"/>
    </source>
</evidence>
<dbReference type="KEGG" id="csyr:103251818"/>
<evidence type="ECO:0000256" key="42">
    <source>
        <dbReference type="ARBA" id="ARBA00048872"/>
    </source>
</evidence>
<evidence type="ECO:0000256" key="43">
    <source>
        <dbReference type="ARBA" id="ARBA00048939"/>
    </source>
</evidence>
<evidence type="ECO:0000256" key="26">
    <source>
        <dbReference type="ARBA" id="ARBA00047363"/>
    </source>
</evidence>
<keyword evidence="15" id="KW-0325">Glycoprotein</keyword>
<comment type="catalytic activity">
    <reaction evidence="39">
        <text>1-hexadecanoyl-sn-glycero-3-phosphocholine + H2O = sn-glycerol 3-phosphocholine + hexadecanoate + H(+)</text>
        <dbReference type="Rhea" id="RHEA:40435"/>
        <dbReference type="ChEBI" id="CHEBI:7896"/>
        <dbReference type="ChEBI" id="CHEBI:15377"/>
        <dbReference type="ChEBI" id="CHEBI:15378"/>
        <dbReference type="ChEBI" id="CHEBI:16870"/>
        <dbReference type="ChEBI" id="CHEBI:72998"/>
    </reaction>
    <physiologicalReaction direction="left-to-right" evidence="39">
        <dbReference type="Rhea" id="RHEA:40436"/>
    </physiologicalReaction>
</comment>
<comment type="catalytic activity">
    <reaction evidence="26">
        <text>1,3-dihexadecanoyl-2-(9Z-octadecenoyl)glycerol + H2O = 1-hexadecanoyl-2-(9Z-octadecenoyl)-glycerol + hexadecanoate + H(+)</text>
        <dbReference type="Rhea" id="RHEA:40979"/>
        <dbReference type="ChEBI" id="CHEBI:7896"/>
        <dbReference type="ChEBI" id="CHEBI:15377"/>
        <dbReference type="ChEBI" id="CHEBI:15378"/>
        <dbReference type="ChEBI" id="CHEBI:75585"/>
        <dbReference type="ChEBI" id="CHEBI:75688"/>
    </reaction>
    <physiologicalReaction direction="left-to-right" evidence="26">
        <dbReference type="Rhea" id="RHEA:40980"/>
    </physiologicalReaction>
</comment>
<comment type="catalytic activity">
    <reaction evidence="30">
        <text>1-hexadecanoyl-2-(9Z-octadecenoyl)-sn-glycero-3-phospho-(1'-sn-glycerol) + H2O = 1-hexadecanoyl-sn-glycero-3-phospho-(1'-sn-glycerol) + (9Z)-octadecenoate + H(+)</text>
        <dbReference type="Rhea" id="RHEA:40919"/>
        <dbReference type="ChEBI" id="CHEBI:15377"/>
        <dbReference type="ChEBI" id="CHEBI:15378"/>
        <dbReference type="ChEBI" id="CHEBI:30823"/>
        <dbReference type="ChEBI" id="CHEBI:72841"/>
        <dbReference type="ChEBI" id="CHEBI:75158"/>
    </reaction>
    <physiologicalReaction direction="left-to-right" evidence="30">
        <dbReference type="Rhea" id="RHEA:40920"/>
    </physiologicalReaction>
</comment>
<evidence type="ECO:0000256" key="17">
    <source>
        <dbReference type="ARBA" id="ARBA00023369"/>
    </source>
</evidence>
<dbReference type="OrthoDB" id="10265800at2759"/>
<feature type="non-terminal residue" evidence="49">
    <location>
        <position position="1"/>
    </location>
</feature>
<comment type="similarity">
    <text evidence="2">Belongs to the 'GDSL' lipolytic enzyme family. Phospholipase B1 subfamily.</text>
</comment>
<evidence type="ECO:0000256" key="25">
    <source>
        <dbReference type="ARBA" id="ARBA00047324"/>
    </source>
</evidence>
<evidence type="ECO:0000256" key="15">
    <source>
        <dbReference type="ARBA" id="ARBA00023180"/>
    </source>
</evidence>
<evidence type="ECO:0000256" key="31">
    <source>
        <dbReference type="ARBA" id="ARBA00048049"/>
    </source>
</evidence>
<comment type="catalytic activity">
    <reaction evidence="25">
        <text>1-hexadecanoyl-2-(9Z)-octadecenoyl-3-octadecanoyl-sn-glycerol + H2O = 2-(9Z-octadecenoyl)-3-octadecanoyl-sn-glycerol + hexadecanoate + H(+)</text>
        <dbReference type="Rhea" id="RHEA:41107"/>
        <dbReference type="ChEBI" id="CHEBI:7896"/>
        <dbReference type="ChEBI" id="CHEBI:15377"/>
        <dbReference type="ChEBI" id="CHEBI:15378"/>
        <dbReference type="ChEBI" id="CHEBI:75558"/>
        <dbReference type="ChEBI" id="CHEBI:77623"/>
    </reaction>
    <physiologicalReaction direction="left-to-right" evidence="25">
        <dbReference type="Rhea" id="RHEA:41108"/>
    </physiologicalReaction>
</comment>
<dbReference type="InterPro" id="IPR038885">
    <property type="entry name" value="PLB1"/>
</dbReference>
<evidence type="ECO:0000256" key="28">
    <source>
        <dbReference type="ARBA" id="ARBA00047459"/>
    </source>
</evidence>
<evidence type="ECO:0000256" key="36">
    <source>
        <dbReference type="ARBA" id="ARBA00048386"/>
    </source>
</evidence>
<evidence type="ECO:0000256" key="29">
    <source>
        <dbReference type="ARBA" id="ARBA00048011"/>
    </source>
</evidence>
<evidence type="ECO:0000256" key="9">
    <source>
        <dbReference type="ARBA" id="ARBA00022729"/>
    </source>
</evidence>
<comment type="catalytic activity">
    <reaction evidence="44">
        <text>1,2-dihexadecanoyl-sn-glycero-3-phosphocholine + 2 H2O = sn-glycerol 3-phosphocholine + 2 hexadecanoate + 2 H(+)</text>
        <dbReference type="Rhea" id="RHEA:40975"/>
        <dbReference type="ChEBI" id="CHEBI:7896"/>
        <dbReference type="ChEBI" id="CHEBI:15377"/>
        <dbReference type="ChEBI" id="CHEBI:15378"/>
        <dbReference type="ChEBI" id="CHEBI:16870"/>
        <dbReference type="ChEBI" id="CHEBI:72999"/>
    </reaction>
    <physiologicalReaction direction="left-to-right" evidence="44">
        <dbReference type="Rhea" id="RHEA:40976"/>
    </physiologicalReaction>
</comment>
<dbReference type="GO" id="GO:0050253">
    <property type="term" value="F:retinyl-palmitate esterase activity"/>
    <property type="evidence" value="ECO:0007669"/>
    <property type="project" value="TreeGrafter"/>
</dbReference>
<dbReference type="SUPFAM" id="SSF52266">
    <property type="entry name" value="SGNH hydrolase"/>
    <property type="match status" value="1"/>
</dbReference>
<evidence type="ECO:0000256" key="37">
    <source>
        <dbReference type="ARBA" id="ARBA00048454"/>
    </source>
</evidence>
<dbReference type="AlphaFoldDB" id="A0A3Q0DRH5"/>
<proteinExistence type="inferred from homology"/>